<keyword evidence="4" id="KW-0256">Endoplasmic reticulum</keyword>
<evidence type="ECO:0000256" key="3">
    <source>
        <dbReference type="ARBA" id="ARBA00022692"/>
    </source>
</evidence>
<feature type="transmembrane region" description="Helical" evidence="8">
    <location>
        <begin position="133"/>
        <end position="153"/>
    </location>
</feature>
<accession>A0A914E2M5</accession>
<feature type="transmembrane region" description="Helical" evidence="8">
    <location>
        <begin position="44"/>
        <end position="67"/>
    </location>
</feature>
<dbReference type="PANTHER" id="PTHR21723:SF3">
    <property type="entry name" value="PROTEIN RIC-3"/>
    <property type="match status" value="1"/>
</dbReference>
<feature type="region of interest" description="Disordered" evidence="7">
    <location>
        <begin position="163"/>
        <end position="184"/>
    </location>
</feature>
<keyword evidence="5 8" id="KW-1133">Transmembrane helix</keyword>
<evidence type="ECO:0000256" key="6">
    <source>
        <dbReference type="ARBA" id="ARBA00023136"/>
    </source>
</evidence>
<evidence type="ECO:0000313" key="10">
    <source>
        <dbReference type="Proteomes" id="UP000887540"/>
    </source>
</evidence>
<dbReference type="Pfam" id="PF15361">
    <property type="entry name" value="RIC3"/>
    <property type="match status" value="1"/>
</dbReference>
<feature type="region of interest" description="Disordered" evidence="7">
    <location>
        <begin position="216"/>
        <end position="251"/>
    </location>
</feature>
<dbReference type="InterPro" id="IPR032763">
    <property type="entry name" value="RIC3_N"/>
</dbReference>
<dbReference type="GO" id="GO:0007271">
    <property type="term" value="P:synaptic transmission, cholinergic"/>
    <property type="evidence" value="ECO:0007669"/>
    <property type="project" value="TreeGrafter"/>
</dbReference>
<evidence type="ECO:0000259" key="9">
    <source>
        <dbReference type="Pfam" id="PF15361"/>
    </source>
</evidence>
<keyword evidence="10" id="KW-1185">Reference proteome</keyword>
<feature type="compositionally biased region" description="Basic and acidic residues" evidence="7">
    <location>
        <begin position="1"/>
        <end position="15"/>
    </location>
</feature>
<protein>
    <submittedName>
        <fullName evidence="11">Resistance to inhibitors of cholinesterase protein 3 N-terminal domain-containing protein</fullName>
    </submittedName>
</protein>
<dbReference type="Proteomes" id="UP000887540">
    <property type="component" value="Unplaced"/>
</dbReference>
<evidence type="ECO:0000256" key="2">
    <source>
        <dbReference type="ARBA" id="ARBA00008538"/>
    </source>
</evidence>
<dbReference type="GO" id="GO:0043025">
    <property type="term" value="C:neuronal cell body"/>
    <property type="evidence" value="ECO:0007669"/>
    <property type="project" value="TreeGrafter"/>
</dbReference>
<evidence type="ECO:0000313" key="11">
    <source>
        <dbReference type="WBParaSite" id="ACRNAN_scaffold5167.g21154.t1"/>
    </source>
</evidence>
<evidence type="ECO:0000256" key="5">
    <source>
        <dbReference type="ARBA" id="ARBA00022989"/>
    </source>
</evidence>
<evidence type="ECO:0000256" key="4">
    <source>
        <dbReference type="ARBA" id="ARBA00022824"/>
    </source>
</evidence>
<comment type="subcellular location">
    <subcellularLocation>
        <location evidence="1">Endoplasmic reticulum membrane</location>
    </subcellularLocation>
</comment>
<comment type="similarity">
    <text evidence="2">Belongs to the ric-3 family.</text>
</comment>
<dbReference type="AlphaFoldDB" id="A0A914E2M5"/>
<feature type="region of interest" description="Disordered" evidence="7">
    <location>
        <begin position="266"/>
        <end position="338"/>
    </location>
</feature>
<dbReference type="PANTHER" id="PTHR21723">
    <property type="entry name" value="RESISTANCE TO INHIBITORS OF CHOLINESTERASE PROTEIN 3 RIC3"/>
    <property type="match status" value="1"/>
</dbReference>
<keyword evidence="6 8" id="KW-0472">Membrane</keyword>
<evidence type="ECO:0000256" key="8">
    <source>
        <dbReference type="SAM" id="Phobius"/>
    </source>
</evidence>
<dbReference type="GO" id="GO:0045202">
    <property type="term" value="C:synapse"/>
    <property type="evidence" value="ECO:0007669"/>
    <property type="project" value="GOC"/>
</dbReference>
<feature type="compositionally biased region" description="Acidic residues" evidence="7">
    <location>
        <begin position="271"/>
        <end position="295"/>
    </location>
</feature>
<dbReference type="GO" id="GO:0043005">
    <property type="term" value="C:neuron projection"/>
    <property type="evidence" value="ECO:0007669"/>
    <property type="project" value="TreeGrafter"/>
</dbReference>
<dbReference type="GO" id="GO:0034394">
    <property type="term" value="P:protein localization to cell surface"/>
    <property type="evidence" value="ECO:0007669"/>
    <property type="project" value="TreeGrafter"/>
</dbReference>
<feature type="compositionally biased region" description="Basic and acidic residues" evidence="7">
    <location>
        <begin position="231"/>
        <end position="251"/>
    </location>
</feature>
<dbReference type="GO" id="GO:0005789">
    <property type="term" value="C:endoplasmic reticulum membrane"/>
    <property type="evidence" value="ECO:0007669"/>
    <property type="project" value="UniProtKB-SubCell"/>
</dbReference>
<feature type="compositionally biased region" description="Basic residues" evidence="7">
    <location>
        <begin position="329"/>
        <end position="338"/>
    </location>
</feature>
<dbReference type="InterPro" id="IPR026160">
    <property type="entry name" value="Ric3"/>
</dbReference>
<keyword evidence="3 8" id="KW-0812">Transmembrane</keyword>
<evidence type="ECO:0000256" key="1">
    <source>
        <dbReference type="ARBA" id="ARBA00004586"/>
    </source>
</evidence>
<feature type="domain" description="Resistance to inhibitors of cholinesterase protein 3 N-terminal" evidence="9">
    <location>
        <begin position="51"/>
        <end position="211"/>
    </location>
</feature>
<dbReference type="WBParaSite" id="ACRNAN_scaffold5167.g21154.t1">
    <property type="protein sequence ID" value="ACRNAN_scaffold5167.g21154.t1"/>
    <property type="gene ID" value="ACRNAN_scaffold5167.g21154"/>
</dbReference>
<feature type="region of interest" description="Disordered" evidence="7">
    <location>
        <begin position="75"/>
        <end position="121"/>
    </location>
</feature>
<name>A0A914E2M5_9BILA</name>
<evidence type="ECO:0000256" key="7">
    <source>
        <dbReference type="SAM" id="MobiDB-lite"/>
    </source>
</evidence>
<feature type="compositionally biased region" description="Polar residues" evidence="7">
    <location>
        <begin position="216"/>
        <end position="229"/>
    </location>
</feature>
<sequence length="338" mass="38495">MPKTETRRVTKELPRGKKKQKKWEDIDEEEDDDDTFEAIPKWKLWMIGAVVLLCFALLYPSVIGPILTSLIGKSPSQQAGQASNGPPVHPALNRQAGGPGGARPHMHPAASARMPHVEAQQQTGRGGMFTWMLPIYTIGVMGFLCYTLFKIMFKSKKKKNKRKGKYAYSSYDEDESDEDDAISDTGMNHKRLRTLQTRLQETEAAMSKILEQLENIAQTSNNEQETSEATSDEKKEDKVKPEEQLKNIEESMQKLTELSRIYKKQKAQLEEVSDDQIEEESSEEEADEEMDEVEMPEQASQDIDDEGIRDNESEEEEVKIEESPPKASKSVRRRPKKE</sequence>
<feature type="compositionally biased region" description="Acidic residues" evidence="7">
    <location>
        <begin position="171"/>
        <end position="182"/>
    </location>
</feature>
<proteinExistence type="inferred from homology"/>
<organism evidence="10 11">
    <name type="scientific">Acrobeloides nanus</name>
    <dbReference type="NCBI Taxonomy" id="290746"/>
    <lineage>
        <taxon>Eukaryota</taxon>
        <taxon>Metazoa</taxon>
        <taxon>Ecdysozoa</taxon>
        <taxon>Nematoda</taxon>
        <taxon>Chromadorea</taxon>
        <taxon>Rhabditida</taxon>
        <taxon>Tylenchina</taxon>
        <taxon>Cephalobomorpha</taxon>
        <taxon>Cephaloboidea</taxon>
        <taxon>Cephalobidae</taxon>
        <taxon>Acrobeloides</taxon>
    </lineage>
</organism>
<reference evidence="11" key="1">
    <citation type="submission" date="2022-11" db="UniProtKB">
        <authorList>
            <consortium name="WormBaseParasite"/>
        </authorList>
    </citation>
    <scope>IDENTIFICATION</scope>
</reference>
<feature type="compositionally biased region" description="Polar residues" evidence="7">
    <location>
        <begin position="75"/>
        <end position="84"/>
    </location>
</feature>
<feature type="region of interest" description="Disordered" evidence="7">
    <location>
        <begin position="1"/>
        <end position="32"/>
    </location>
</feature>